<dbReference type="CDD" id="cd16352">
    <property type="entry name" value="CheD"/>
    <property type="match status" value="1"/>
</dbReference>
<dbReference type="EMBL" id="QOQW01000016">
    <property type="protein sequence ID" value="RCK79095.1"/>
    <property type="molecule type" value="Genomic_DNA"/>
</dbReference>
<keyword evidence="1 3" id="KW-0145">Chemotaxis</keyword>
<dbReference type="GO" id="GO:0006935">
    <property type="term" value="P:chemotaxis"/>
    <property type="evidence" value="ECO:0007669"/>
    <property type="project" value="UniProtKB-UniRule"/>
</dbReference>
<evidence type="ECO:0000313" key="4">
    <source>
        <dbReference type="EMBL" id="RCK79095.1"/>
    </source>
</evidence>
<dbReference type="AlphaFoldDB" id="A0A367ZLV3"/>
<comment type="similarity">
    <text evidence="3">Belongs to the CheD family.</text>
</comment>
<dbReference type="InterPro" id="IPR011324">
    <property type="entry name" value="Cytotoxic_necrot_fac-like_cat"/>
</dbReference>
<organism evidence="4 5">
    <name type="scientific">Candidatus Ozemobacter sibiricus</name>
    <dbReference type="NCBI Taxonomy" id="2268124"/>
    <lineage>
        <taxon>Bacteria</taxon>
        <taxon>Candidatus Ozemobacteria</taxon>
        <taxon>Candidatus Ozemobacterales</taxon>
        <taxon>Candidatus Ozemobacteraceae</taxon>
        <taxon>Candidatus Ozemobacter</taxon>
    </lineage>
</organism>
<dbReference type="PANTHER" id="PTHR35147">
    <property type="entry name" value="CHEMORECEPTOR GLUTAMINE DEAMIDASE CHED-RELATED"/>
    <property type="match status" value="1"/>
</dbReference>
<protein>
    <recommendedName>
        <fullName evidence="3">Probable chemoreceptor glutamine deamidase CheD</fullName>
        <ecNumber evidence="3">3.5.1.44</ecNumber>
    </recommendedName>
</protein>
<comment type="function">
    <text evidence="3">Probably deamidates glutamine residues to glutamate on methyl-accepting chemotaxis receptors (MCPs), playing an important role in chemotaxis.</text>
</comment>
<dbReference type="Gene3D" id="3.30.1330.200">
    <property type="match status" value="1"/>
</dbReference>
<evidence type="ECO:0000256" key="2">
    <source>
        <dbReference type="ARBA" id="ARBA00022801"/>
    </source>
</evidence>
<reference evidence="4 5" key="1">
    <citation type="submission" date="2018-05" db="EMBL/GenBank/DDBJ databases">
        <title>A metagenomic window into the 2 km-deep terrestrial subsurface aquifer revealed taxonomically and functionally diverse microbial community comprising novel uncultured bacterial lineages.</title>
        <authorList>
            <person name="Kadnikov V.V."/>
            <person name="Mardanov A.V."/>
            <person name="Beletsky A.V."/>
            <person name="Banks D."/>
            <person name="Pimenov N.V."/>
            <person name="Frank Y.A."/>
            <person name="Karnachuk O.V."/>
            <person name="Ravin N.V."/>
        </authorList>
    </citation>
    <scope>NUCLEOTIDE SEQUENCE [LARGE SCALE GENOMIC DNA]</scope>
    <source>
        <strain evidence="4">BY5</strain>
    </source>
</reference>
<proteinExistence type="inferred from homology"/>
<dbReference type="InterPro" id="IPR005659">
    <property type="entry name" value="Chemorcpt_Glu_NH3ase_CheD"/>
</dbReference>
<comment type="caution">
    <text evidence="4">The sequence shown here is derived from an EMBL/GenBank/DDBJ whole genome shotgun (WGS) entry which is preliminary data.</text>
</comment>
<dbReference type="HAMAP" id="MF_01440">
    <property type="entry name" value="CheD"/>
    <property type="match status" value="1"/>
</dbReference>
<evidence type="ECO:0000256" key="1">
    <source>
        <dbReference type="ARBA" id="ARBA00022500"/>
    </source>
</evidence>
<dbReference type="InterPro" id="IPR038592">
    <property type="entry name" value="CheD-like_sf"/>
</dbReference>
<dbReference type="GO" id="GO:0050568">
    <property type="term" value="F:protein-glutamine glutaminase activity"/>
    <property type="evidence" value="ECO:0007669"/>
    <property type="project" value="UniProtKB-UniRule"/>
</dbReference>
<evidence type="ECO:0000313" key="5">
    <source>
        <dbReference type="Proteomes" id="UP000252355"/>
    </source>
</evidence>
<dbReference type="Pfam" id="PF03975">
    <property type="entry name" value="CheD"/>
    <property type="match status" value="1"/>
</dbReference>
<gene>
    <name evidence="3" type="primary">cheD</name>
    <name evidence="4" type="ORF">OZSIB_0437</name>
</gene>
<keyword evidence="2 3" id="KW-0378">Hydrolase</keyword>
<dbReference type="SUPFAM" id="SSF64438">
    <property type="entry name" value="CNF1/YfiH-like putative cysteine hydrolases"/>
    <property type="match status" value="1"/>
</dbReference>
<accession>A0A367ZLV3</accession>
<evidence type="ECO:0000256" key="3">
    <source>
        <dbReference type="HAMAP-Rule" id="MF_01440"/>
    </source>
</evidence>
<name>A0A367ZLV3_9BACT</name>
<sequence>MPIIAERSLRQYPPKVVNLHIGQLFACRERAVLRTLLGSCVSACLFDPVTKVCGMNHILLPGQADLQMFNESARYGINAMEVLINEMTKLGALRSRLQAKVFGGGHVLATVSTEKSPGLRNVEFVLEYLRLEGIPIKGQDTGGSWTRVIQFHTDTFEVFVKKIRSTATTAVMADEEKLHQTAATQAAQDTDITLFDE</sequence>
<comment type="catalytic activity">
    <reaction evidence="3">
        <text>L-glutaminyl-[protein] + H2O = L-glutamyl-[protein] + NH4(+)</text>
        <dbReference type="Rhea" id="RHEA:16441"/>
        <dbReference type="Rhea" id="RHEA-COMP:10207"/>
        <dbReference type="Rhea" id="RHEA-COMP:10208"/>
        <dbReference type="ChEBI" id="CHEBI:15377"/>
        <dbReference type="ChEBI" id="CHEBI:28938"/>
        <dbReference type="ChEBI" id="CHEBI:29973"/>
        <dbReference type="ChEBI" id="CHEBI:30011"/>
        <dbReference type="EC" id="3.5.1.44"/>
    </reaction>
</comment>
<dbReference type="PANTHER" id="PTHR35147:SF2">
    <property type="entry name" value="CHEMORECEPTOR GLUTAMINE DEAMIDASE CHED-RELATED"/>
    <property type="match status" value="1"/>
</dbReference>
<dbReference type="EC" id="3.5.1.44" evidence="3"/>
<dbReference type="Proteomes" id="UP000252355">
    <property type="component" value="Unassembled WGS sequence"/>
</dbReference>